<gene>
    <name evidence="3" type="ORF">FGO68_gene5716</name>
</gene>
<proteinExistence type="predicted"/>
<evidence type="ECO:0000256" key="2">
    <source>
        <dbReference type="SAM" id="MobiDB-lite"/>
    </source>
</evidence>
<reference evidence="3" key="1">
    <citation type="submission" date="2019-06" db="EMBL/GenBank/DDBJ databases">
        <authorList>
            <person name="Zheng W."/>
        </authorList>
    </citation>
    <scope>NUCLEOTIDE SEQUENCE</scope>
    <source>
        <strain evidence="3">QDHG01</strain>
    </source>
</reference>
<dbReference type="SUPFAM" id="SSF57997">
    <property type="entry name" value="Tropomyosin"/>
    <property type="match status" value="1"/>
</dbReference>
<feature type="region of interest" description="Disordered" evidence="2">
    <location>
        <begin position="660"/>
        <end position="689"/>
    </location>
</feature>
<evidence type="ECO:0000256" key="1">
    <source>
        <dbReference type="SAM" id="Coils"/>
    </source>
</evidence>
<name>A0A8J8NZ74_HALGN</name>
<keyword evidence="1" id="KW-0175">Coiled coil</keyword>
<feature type="coiled-coil region" evidence="1">
    <location>
        <begin position="475"/>
        <end position="502"/>
    </location>
</feature>
<feature type="compositionally biased region" description="Basic and acidic residues" evidence="2">
    <location>
        <begin position="660"/>
        <end position="672"/>
    </location>
</feature>
<sequence>MNNIFHSSPNHTAQITHTNTLRNQASMTSQNNKTNKQESTPPLTQGGVRRSQDVSQSLSQHIEGNYHYPQWPMPVRTESDFTLLSAIEPLIGQQQAYIFELESERETITARVRKVENAAKKERERYEQEIERVQKKYGELYKHFQEQELKLRGEKQKLILHLDDVQRLKDIYASSNESLTTQNILLQRQIASFDPFLQQKDQIIKELREENTQLAKHSYTLQSEIEDQYQKLQQLEQDSQRFRDLSHLTATNLNKAESALQALKTENSTLSAQLTGLQNSYQELALAKRTEQDDLRNELDAYKEKLRLFQVNLARQTSEYDAMREQRIVMQRELREVKRECEQMAALLEEQDLKRYPGVGGGSIDERERMVREGEKRLKEEKEQLKIDLHHLQSKQDSLSQLSLFLKDQQEDLDHQLEKRLNKILDHERQSHKEQLQLREQECKDLQRVLSEWKVDYERVKGEESSLREECSRVKQLAEKAYEEKRELFEQMQGEIDLLKNQLSVLQVIHDQRVSDYEQKLRDLTFSYSSKLERLDHFEQRSHDLASQLSILEDDLSRIRLKLDQTLREKDLIESKLKKDLNYWKERAEEMAEYSSQLLDKYGTRETERKKEIRENTNKAFDALLQQEKISNKWRYELEETVKAYEGTLKRLRKENRELKNRISISESKEEYTSTQPSSPEQQEPTRLE</sequence>
<dbReference type="EMBL" id="RRYP01002330">
    <property type="protein sequence ID" value="TNV84892.1"/>
    <property type="molecule type" value="Genomic_DNA"/>
</dbReference>
<dbReference type="OrthoDB" id="10670746at2759"/>
<feature type="compositionally biased region" description="Polar residues" evidence="2">
    <location>
        <begin position="673"/>
        <end position="683"/>
    </location>
</feature>
<feature type="region of interest" description="Disordered" evidence="2">
    <location>
        <begin position="25"/>
        <end position="58"/>
    </location>
</feature>
<evidence type="ECO:0000313" key="4">
    <source>
        <dbReference type="Proteomes" id="UP000785679"/>
    </source>
</evidence>
<accession>A0A8J8NZ74</accession>
<protein>
    <submittedName>
        <fullName evidence="3">Uncharacterized protein</fullName>
    </submittedName>
</protein>
<comment type="caution">
    <text evidence="3">The sequence shown here is derived from an EMBL/GenBank/DDBJ whole genome shotgun (WGS) entry which is preliminary data.</text>
</comment>
<feature type="coiled-coil region" evidence="1">
    <location>
        <begin position="98"/>
        <end position="143"/>
    </location>
</feature>
<evidence type="ECO:0000313" key="3">
    <source>
        <dbReference type="EMBL" id="TNV84892.1"/>
    </source>
</evidence>
<dbReference type="Proteomes" id="UP000785679">
    <property type="component" value="Unassembled WGS sequence"/>
</dbReference>
<feature type="compositionally biased region" description="Polar residues" evidence="2">
    <location>
        <begin position="25"/>
        <end position="43"/>
    </location>
</feature>
<dbReference type="AlphaFoldDB" id="A0A8J8NZ74"/>
<feature type="coiled-coil region" evidence="1">
    <location>
        <begin position="197"/>
        <end position="395"/>
    </location>
</feature>
<keyword evidence="4" id="KW-1185">Reference proteome</keyword>
<organism evidence="3 4">
    <name type="scientific">Halteria grandinella</name>
    <dbReference type="NCBI Taxonomy" id="5974"/>
    <lineage>
        <taxon>Eukaryota</taxon>
        <taxon>Sar</taxon>
        <taxon>Alveolata</taxon>
        <taxon>Ciliophora</taxon>
        <taxon>Intramacronucleata</taxon>
        <taxon>Spirotrichea</taxon>
        <taxon>Stichotrichia</taxon>
        <taxon>Sporadotrichida</taxon>
        <taxon>Halteriidae</taxon>
        <taxon>Halteria</taxon>
    </lineage>
</organism>